<dbReference type="GO" id="GO:0015288">
    <property type="term" value="F:porin activity"/>
    <property type="evidence" value="ECO:0007669"/>
    <property type="project" value="InterPro"/>
</dbReference>
<evidence type="ECO:0000313" key="5">
    <source>
        <dbReference type="Proteomes" id="UP000077961"/>
    </source>
</evidence>
<keyword evidence="5" id="KW-1185">Reference proteome</keyword>
<dbReference type="Proteomes" id="UP000077961">
    <property type="component" value="Unassembled WGS sequence"/>
</dbReference>
<evidence type="ECO:0000313" key="3">
    <source>
        <dbReference type="EMBL" id="OAJ54819.1"/>
    </source>
</evidence>
<protein>
    <recommendedName>
        <fullName evidence="2">Porin domain-containing protein</fullName>
    </recommendedName>
</protein>
<dbReference type="OrthoDB" id="8982743at2"/>
<dbReference type="SUPFAM" id="SSF56935">
    <property type="entry name" value="Porins"/>
    <property type="match status" value="1"/>
</dbReference>
<dbReference type="GO" id="GO:0016020">
    <property type="term" value="C:membrane"/>
    <property type="evidence" value="ECO:0007669"/>
    <property type="project" value="InterPro"/>
</dbReference>
<dbReference type="InterPro" id="IPR033900">
    <property type="entry name" value="Gram_neg_porin_domain"/>
</dbReference>
<evidence type="ECO:0000313" key="4">
    <source>
        <dbReference type="EMBL" id="OAJ61004.1"/>
    </source>
</evidence>
<keyword evidence="1" id="KW-0732">Signal</keyword>
<organism evidence="4 6">
    <name type="scientific">Paraburkholderia ginsengiterrae</name>
    <dbReference type="NCBI Taxonomy" id="1462993"/>
    <lineage>
        <taxon>Bacteria</taxon>
        <taxon>Pseudomonadati</taxon>
        <taxon>Pseudomonadota</taxon>
        <taxon>Betaproteobacteria</taxon>
        <taxon>Burkholderiales</taxon>
        <taxon>Burkholderiaceae</taxon>
        <taxon>Paraburkholderia</taxon>
    </lineage>
</organism>
<dbReference type="PROSITE" id="PS51257">
    <property type="entry name" value="PROKAR_LIPOPROTEIN"/>
    <property type="match status" value="1"/>
</dbReference>
<reference evidence="5 6" key="1">
    <citation type="submission" date="2016-04" db="EMBL/GenBank/DDBJ databases">
        <title>Reclassification of Paraburkholderia panaciterrae (Farh et al. 2015) Dobritsa &amp; Samadpour 2016 as a later homotypic synonym of Paraburkholderia ginsengiterrae (Farh et al. 2015) Dobritsa &amp; Samadpour 2016.</title>
        <authorList>
            <person name="Dobritsa A.P."/>
            <person name="Kutumbaka K."/>
            <person name="Samadpour M."/>
        </authorList>
    </citation>
    <scope>NUCLEOTIDE SEQUENCE [LARGE SCALE GENOMIC DNA]</scope>
    <source>
        <strain evidence="4 6">DCY85</strain>
        <strain evidence="3 5">DCY85-1</strain>
    </source>
</reference>
<dbReference type="STRING" id="1462993.A6V36_08200"/>
<feature type="domain" description="Porin" evidence="2">
    <location>
        <begin position="13"/>
        <end position="92"/>
    </location>
</feature>
<dbReference type="AlphaFoldDB" id="A0A1A9N8S5"/>
<comment type="caution">
    <text evidence="4">The sequence shown here is derived from an EMBL/GenBank/DDBJ whole genome shotgun (WGS) entry which is preliminary data.</text>
</comment>
<dbReference type="Proteomes" id="UP000078116">
    <property type="component" value="Unassembled WGS sequence"/>
</dbReference>
<evidence type="ECO:0000256" key="1">
    <source>
        <dbReference type="SAM" id="SignalP"/>
    </source>
</evidence>
<gene>
    <name evidence="3" type="ORF">A6V36_08200</name>
    <name evidence="4" type="ORF">A6V37_02530</name>
</gene>
<evidence type="ECO:0000313" key="6">
    <source>
        <dbReference type="Proteomes" id="UP000078116"/>
    </source>
</evidence>
<dbReference type="EMBL" id="LXJZ01000198">
    <property type="protein sequence ID" value="OAJ54819.1"/>
    <property type="molecule type" value="Genomic_DNA"/>
</dbReference>
<proteinExistence type="predicted"/>
<feature type="chain" id="PRO_5008393718" description="Porin domain-containing protein" evidence="1">
    <location>
        <begin position="23"/>
        <end position="119"/>
    </location>
</feature>
<dbReference type="EMBL" id="LXKA01000221">
    <property type="protein sequence ID" value="OAJ61004.1"/>
    <property type="molecule type" value="Genomic_DNA"/>
</dbReference>
<dbReference type="InterPro" id="IPR023614">
    <property type="entry name" value="Porin_dom_sf"/>
</dbReference>
<dbReference type="Pfam" id="PF13609">
    <property type="entry name" value="Porin_4"/>
    <property type="match status" value="1"/>
</dbReference>
<dbReference type="Gene3D" id="2.40.160.10">
    <property type="entry name" value="Porin"/>
    <property type="match status" value="1"/>
</dbReference>
<name>A0A1A9N8S5_9BURK</name>
<dbReference type="RefSeq" id="WP_064270367.1">
    <property type="nucleotide sequence ID" value="NZ_LXJZ01000198.1"/>
</dbReference>
<evidence type="ECO:0000259" key="2">
    <source>
        <dbReference type="Pfam" id="PF13609"/>
    </source>
</evidence>
<accession>A0A1A9N8S5</accession>
<feature type="signal peptide" evidence="1">
    <location>
        <begin position="1"/>
        <end position="22"/>
    </location>
</feature>
<sequence length="119" mass="12197">MNLNRAGTLVIASVLASASACADANAQSSYTLYGSIDESIGYVTNTKGGRAAVMGPIAVPDQFGFKGSEDLGGGTNAIFRLKNGYFSNTGSFTTAALPSLAPSSTSSQASLRFGVQHFF</sequence>